<dbReference type="Proteomes" id="UP000592180">
    <property type="component" value="Unassembled WGS sequence"/>
</dbReference>
<accession>A0A840KL93</accession>
<proteinExistence type="predicted"/>
<comment type="caution">
    <text evidence="1">The sequence shown here is derived from an EMBL/GenBank/DDBJ whole genome shotgun (WGS) entry which is preliminary data.</text>
</comment>
<gene>
    <name evidence="1" type="ORF">HNP38_003584</name>
</gene>
<organism evidence="1 2">
    <name type="scientific">Chryseobacterium defluvii</name>
    <dbReference type="NCBI Taxonomy" id="160396"/>
    <lineage>
        <taxon>Bacteria</taxon>
        <taxon>Pseudomonadati</taxon>
        <taxon>Bacteroidota</taxon>
        <taxon>Flavobacteriia</taxon>
        <taxon>Flavobacteriales</taxon>
        <taxon>Weeksellaceae</taxon>
        <taxon>Chryseobacterium group</taxon>
        <taxon>Chryseobacterium</taxon>
    </lineage>
</organism>
<sequence length="120" mass="13672">MRAYSLSPKEKQKRKQENSNLKILLYAEQSSHGVKKGRYKLNTYIMKLENLKSDKFKKLPASKAVNVLGGQDLETSSAAMTSIEGTRQRDFDRLYQGEPTNLWYGDPTMKTPLHGPYSIS</sequence>
<evidence type="ECO:0000313" key="2">
    <source>
        <dbReference type="Proteomes" id="UP000592180"/>
    </source>
</evidence>
<name>A0A840KL93_9FLAO</name>
<protein>
    <submittedName>
        <fullName evidence="1">Uncharacterized protein</fullName>
    </submittedName>
</protein>
<evidence type="ECO:0000313" key="1">
    <source>
        <dbReference type="EMBL" id="MBB4808243.1"/>
    </source>
</evidence>
<dbReference type="EMBL" id="JACHLE010000008">
    <property type="protein sequence ID" value="MBB4808243.1"/>
    <property type="molecule type" value="Genomic_DNA"/>
</dbReference>
<dbReference type="AlphaFoldDB" id="A0A840KL93"/>
<reference evidence="1 2" key="1">
    <citation type="submission" date="2020-08" db="EMBL/GenBank/DDBJ databases">
        <title>Functional genomics of gut bacteria from endangered species of beetles.</title>
        <authorList>
            <person name="Carlos-Shanley C."/>
        </authorList>
    </citation>
    <scope>NUCLEOTIDE SEQUENCE [LARGE SCALE GENOMIC DNA]</scope>
    <source>
        <strain evidence="1 2">S00151</strain>
    </source>
</reference>
<dbReference type="RefSeq" id="WP_184191978.1">
    <property type="nucleotide sequence ID" value="NZ_JACHLE010000008.1"/>
</dbReference>
<keyword evidence="2" id="KW-1185">Reference proteome</keyword>